<reference evidence="1 2" key="1">
    <citation type="submission" date="2019-03" db="EMBL/GenBank/DDBJ databases">
        <authorList>
            <person name="Zhang S."/>
        </authorList>
    </citation>
    <scope>NUCLEOTIDE SEQUENCE [LARGE SCALE GENOMIC DNA]</scope>
    <source>
        <strain evidence="1 2">S4J41</strain>
    </source>
</reference>
<dbReference type="OrthoDB" id="9797755at2"/>
<organism evidence="1 2">
    <name type="scientific">Antarcticimicrobium sediminis</name>
    <dbReference type="NCBI Taxonomy" id="2546227"/>
    <lineage>
        <taxon>Bacteria</taxon>
        <taxon>Pseudomonadati</taxon>
        <taxon>Pseudomonadota</taxon>
        <taxon>Alphaproteobacteria</taxon>
        <taxon>Rhodobacterales</taxon>
        <taxon>Paracoccaceae</taxon>
        <taxon>Antarcticimicrobium</taxon>
    </lineage>
</organism>
<comment type="caution">
    <text evidence="1">The sequence shown here is derived from an EMBL/GenBank/DDBJ whole genome shotgun (WGS) entry which is preliminary data.</text>
</comment>
<evidence type="ECO:0000313" key="2">
    <source>
        <dbReference type="Proteomes" id="UP000294662"/>
    </source>
</evidence>
<sequence length="434" mass="47927">MVGNIPRLLTILLLAVVMTGCGNSAGRFSSTPNLYSTGRNYPAQGVSEALRTVTPQMYFVTDRAQVKQGENSAGYGLARSNSMVFGAAKVQFGDTKDWEDLVQRTHSDSGQRFSSLVVQPAREVVRFPATPLPFERLNGRIHNLAGPEQEYQQQVRLFQAAISDEIKRTGNGRILIYVHGVKNQFDDSLTVLANLWHFTGRESLPIAFSWPAGNSGIFGYFKDVEAGEFSIFHLKEFLRMLADIPEVEDIDIVAHSRGTVVVTSALRELIIEQRGKGRKPKLALKTGTLILAAADLDVGVMQQRLMAEHFAEAFEQINVYINSNDSALHLSSALTSAPRFGASSAADFSLGELESLGRIGLVNFIQVEKAGSAYGHSYFRQNPAVMSDIALTLRTRAFPGGTLRPLELDEQNLWTLHPDYPLESLPDLSQFYDR</sequence>
<dbReference type="EMBL" id="SMFP01000027">
    <property type="protein sequence ID" value="TDE33730.1"/>
    <property type="molecule type" value="Genomic_DNA"/>
</dbReference>
<accession>A0A4R5EHB2</accession>
<dbReference type="Pfam" id="PF05990">
    <property type="entry name" value="DUF900"/>
    <property type="match status" value="1"/>
</dbReference>
<dbReference type="PANTHER" id="PTHR36513:SF1">
    <property type="entry name" value="TRANSMEMBRANE PROTEIN"/>
    <property type="match status" value="1"/>
</dbReference>
<evidence type="ECO:0000313" key="1">
    <source>
        <dbReference type="EMBL" id="TDE33730.1"/>
    </source>
</evidence>
<dbReference type="InterPro" id="IPR010297">
    <property type="entry name" value="DUF900_hydrolase"/>
</dbReference>
<gene>
    <name evidence="1" type="ORF">E1B25_20915</name>
</gene>
<protein>
    <submittedName>
        <fullName evidence="1">Alpha/beta hydrolase</fullName>
    </submittedName>
</protein>
<dbReference type="AlphaFoldDB" id="A0A4R5EHB2"/>
<dbReference type="PANTHER" id="PTHR36513">
    <property type="entry name" value="ABC TRANSMEMBRANE TYPE-1 DOMAIN-CONTAINING PROTEIN"/>
    <property type="match status" value="1"/>
</dbReference>
<proteinExistence type="predicted"/>
<keyword evidence="1" id="KW-0378">Hydrolase</keyword>
<name>A0A4R5EHB2_9RHOB</name>
<dbReference type="Proteomes" id="UP000294662">
    <property type="component" value="Unassembled WGS sequence"/>
</dbReference>
<dbReference type="GO" id="GO:0016787">
    <property type="term" value="F:hydrolase activity"/>
    <property type="evidence" value="ECO:0007669"/>
    <property type="project" value="UniProtKB-KW"/>
</dbReference>
<dbReference type="PROSITE" id="PS51257">
    <property type="entry name" value="PROKAR_LIPOPROTEIN"/>
    <property type="match status" value="1"/>
</dbReference>
<keyword evidence="2" id="KW-1185">Reference proteome</keyword>